<dbReference type="GO" id="GO:0003676">
    <property type="term" value="F:nucleic acid binding"/>
    <property type="evidence" value="ECO:0007669"/>
    <property type="project" value="InterPro"/>
</dbReference>
<comment type="function">
    <text evidence="10">Catalytic subunit of the poly(A)-nuclease (PAN) deadenylation complex, one of two cytoplasmic mRNA deadenylases involved in mRNA turnover. PAN specifically shortens poly(A) tails of RNA and the activity is stimulated by poly(A)-binding protein PAB1. PAN deadenylation is followed by rapid degradation of the shortened mRNA tails by the CCR4-NOT complex. Deadenylated mRNAs are then degraded by two alternative mechanisms, namely exosome-mediated 3'-5' exonucleolytic degradation, or deadenlyation-dependent mRNA decaping and subsequent 5'-3' exonucleolytic degradation by XRN1. May also be involved in post-transcriptional maturation of mRNA poly(A) tails.</text>
</comment>
<comment type="subcellular location">
    <subcellularLocation>
        <location evidence="2 10">Cytoplasm</location>
    </subcellularLocation>
</comment>
<dbReference type="InterPro" id="IPR030843">
    <property type="entry name" value="PAN2"/>
</dbReference>
<dbReference type="Pfam" id="PF13423">
    <property type="entry name" value="UCH_1"/>
    <property type="match status" value="1"/>
</dbReference>
<dbReference type="GO" id="GO:0006397">
    <property type="term" value="P:mRNA processing"/>
    <property type="evidence" value="ECO:0007669"/>
    <property type="project" value="UniProtKB-KW"/>
</dbReference>
<comment type="caution">
    <text evidence="12">The sequence shown here is derived from an EMBL/GenBank/DDBJ whole genome shotgun (WGS) entry which is preliminary data.</text>
</comment>
<dbReference type="Gene3D" id="2.130.10.10">
    <property type="entry name" value="YVTN repeat-like/Quinoprotein amine dehydrogenase"/>
    <property type="match status" value="1"/>
</dbReference>
<feature type="binding site" evidence="10">
    <location>
        <position position="1000"/>
    </location>
    <ligand>
        <name>a divalent metal cation</name>
        <dbReference type="ChEBI" id="CHEBI:60240"/>
        <note>catalytic</note>
    </ligand>
</feature>
<dbReference type="AlphaFoldDB" id="A0A0W0CUM3"/>
<gene>
    <name evidence="10" type="primary">PAN2</name>
    <name evidence="12" type="ORF">AO440_002022</name>
</gene>
<keyword evidence="9 10" id="KW-0269">Exonuclease</keyword>
<organism evidence="12 13">
    <name type="scientific">Candida glabrata</name>
    <name type="common">Yeast</name>
    <name type="synonym">Torulopsis glabrata</name>
    <dbReference type="NCBI Taxonomy" id="5478"/>
    <lineage>
        <taxon>Eukaryota</taxon>
        <taxon>Fungi</taxon>
        <taxon>Dikarya</taxon>
        <taxon>Ascomycota</taxon>
        <taxon>Saccharomycotina</taxon>
        <taxon>Saccharomycetes</taxon>
        <taxon>Saccharomycetales</taxon>
        <taxon>Saccharomycetaceae</taxon>
        <taxon>Nakaseomyces</taxon>
    </lineage>
</organism>
<comment type="catalytic activity">
    <reaction evidence="1 10">
        <text>Exonucleolytic cleavage of poly(A) to 5'-AMP.</text>
        <dbReference type="EC" id="3.1.13.4"/>
    </reaction>
</comment>
<evidence type="ECO:0000256" key="9">
    <source>
        <dbReference type="ARBA" id="ARBA00022839"/>
    </source>
</evidence>
<keyword evidence="8 10" id="KW-0378">Hydrolase</keyword>
<keyword evidence="4" id="KW-0853">WD repeat</keyword>
<keyword evidence="3 10" id="KW-0963">Cytoplasm</keyword>
<evidence type="ECO:0000313" key="12">
    <source>
        <dbReference type="EMBL" id="KTB03302.1"/>
    </source>
</evidence>
<keyword evidence="7 10" id="KW-0479">Metal-binding</keyword>
<dbReference type="PANTHER" id="PTHR15728">
    <property type="entry name" value="DEADENYLATION COMPLEX CATALYTIC SUBUNIT PAN2"/>
    <property type="match status" value="1"/>
</dbReference>
<dbReference type="Pfam" id="PF00929">
    <property type="entry name" value="RNase_T"/>
    <property type="match status" value="1"/>
</dbReference>
<dbReference type="EMBL" id="LLZZ01000120">
    <property type="protein sequence ID" value="KTB03302.1"/>
    <property type="molecule type" value="Genomic_DNA"/>
</dbReference>
<evidence type="ECO:0000256" key="6">
    <source>
        <dbReference type="ARBA" id="ARBA00022722"/>
    </source>
</evidence>
<proteinExistence type="inferred from homology"/>
<dbReference type="InterPro" id="IPR013520">
    <property type="entry name" value="Ribonucl_H"/>
</dbReference>
<dbReference type="FunFam" id="3.30.420.10:FF:000028">
    <property type="entry name" value="PAN2-PAN3 deadenylation complex catalytic subunit PAN2"/>
    <property type="match status" value="1"/>
</dbReference>
<evidence type="ECO:0000256" key="10">
    <source>
        <dbReference type="HAMAP-Rule" id="MF_03182"/>
    </source>
</evidence>
<dbReference type="InterPro" id="IPR028889">
    <property type="entry name" value="USP"/>
</dbReference>
<dbReference type="VEuPathDB" id="FungiDB:CAGL0H03025g"/>
<dbReference type="InterPro" id="IPR036322">
    <property type="entry name" value="WD40_repeat_dom_sf"/>
</dbReference>
<dbReference type="CDD" id="cd06143">
    <property type="entry name" value="PAN2_exo"/>
    <property type="match status" value="1"/>
</dbReference>
<evidence type="ECO:0000259" key="11">
    <source>
        <dbReference type="PROSITE" id="PS50235"/>
    </source>
</evidence>
<evidence type="ECO:0000256" key="1">
    <source>
        <dbReference type="ARBA" id="ARBA00001663"/>
    </source>
</evidence>
<comment type="similarity">
    <text evidence="10">Belongs to the peptidase C19 family. PAN2 subfamily.</text>
</comment>
<dbReference type="InterPro" id="IPR012337">
    <property type="entry name" value="RNaseH-like_sf"/>
</dbReference>
<comment type="domain">
    <text evidence="10">The linker, or PAN3 interaction domain (PID), between the WD40 repeats and the pseudo-UCH domain mediates interaction with PAN3.</text>
</comment>
<accession>A0A0W0CUM3</accession>
<dbReference type="Gene3D" id="3.90.70.10">
    <property type="entry name" value="Cysteine proteinases"/>
    <property type="match status" value="1"/>
</dbReference>
<keyword evidence="6 10" id="KW-0540">Nuclease</keyword>
<comment type="subunit">
    <text evidence="10">Forms a heterotrimer with an asymmetric homodimer of the regulatory subunit PAN3 to form the poly(A)-nuclease (PAN) deadenylation complex.</text>
</comment>
<dbReference type="VEuPathDB" id="FungiDB:GWK60_H02827"/>
<reference evidence="12 13" key="1">
    <citation type="submission" date="2015-10" db="EMBL/GenBank/DDBJ databases">
        <title>Draft genomes sequences of Candida glabrata isolates 1A, 1B, 2A, 2B, 3A and 3B.</title>
        <authorList>
            <person name="Haavelsrud O.E."/>
            <person name="Gaustad P."/>
        </authorList>
    </citation>
    <scope>NUCLEOTIDE SEQUENCE [LARGE SCALE GENOMIC DNA]</scope>
    <source>
        <strain evidence="12">910700640</strain>
    </source>
</reference>
<dbReference type="SUPFAM" id="SSF54001">
    <property type="entry name" value="Cysteine proteinases"/>
    <property type="match status" value="1"/>
</dbReference>
<dbReference type="PROSITE" id="PS50235">
    <property type="entry name" value="USP_3"/>
    <property type="match status" value="1"/>
</dbReference>
<protein>
    <recommendedName>
        <fullName evidence="10">PAN2-PAN3 deadenylation complex catalytic subunit PAN2</fullName>
        <ecNumber evidence="10">3.1.13.4</ecNumber>
    </recommendedName>
    <alternativeName>
        <fullName evidence="10">PAB1P-dependent poly(A)-specific ribonuclease</fullName>
    </alternativeName>
    <alternativeName>
        <fullName evidence="10">Poly(A)-nuclease deadenylation complex subunit 2</fullName>
        <shortName evidence="10">PAN deadenylation complex subunit 2</shortName>
    </alternativeName>
</protein>
<dbReference type="PANTHER" id="PTHR15728:SF0">
    <property type="entry name" value="PAN2-PAN3 DEADENYLATION COMPLEX CATALYTIC SUBUNIT PAN2"/>
    <property type="match status" value="1"/>
</dbReference>
<dbReference type="GO" id="GO:0006301">
    <property type="term" value="P:DNA damage tolerance"/>
    <property type="evidence" value="ECO:0007669"/>
    <property type="project" value="EnsemblFungi"/>
</dbReference>
<comment type="cofactor">
    <cofactor evidence="10">
        <name>a divalent metal cation</name>
        <dbReference type="ChEBI" id="CHEBI:60240"/>
    </cofactor>
    <text evidence="10">Binds 2 metal cations per subunit in the catalytic exonuclease domain.</text>
</comment>
<evidence type="ECO:0000256" key="2">
    <source>
        <dbReference type="ARBA" id="ARBA00004496"/>
    </source>
</evidence>
<evidence type="ECO:0000256" key="7">
    <source>
        <dbReference type="ARBA" id="ARBA00022723"/>
    </source>
</evidence>
<evidence type="ECO:0000256" key="4">
    <source>
        <dbReference type="ARBA" id="ARBA00022574"/>
    </source>
</evidence>
<name>A0A0W0CUM3_CANGB</name>
<comment type="caution">
    <text evidence="10">Lacks conserved residue(s) required for the propagation of feature annotation.</text>
</comment>
<dbReference type="Proteomes" id="UP000054886">
    <property type="component" value="Unassembled WGS sequence"/>
</dbReference>
<dbReference type="SUPFAM" id="SSF53098">
    <property type="entry name" value="Ribonuclease H-like"/>
    <property type="match status" value="1"/>
</dbReference>
<evidence type="ECO:0000256" key="3">
    <source>
        <dbReference type="ARBA" id="ARBA00022490"/>
    </source>
</evidence>
<dbReference type="GO" id="GO:0000932">
    <property type="term" value="C:P-body"/>
    <property type="evidence" value="ECO:0007669"/>
    <property type="project" value="TreeGrafter"/>
</dbReference>
<dbReference type="Gene3D" id="3.30.420.10">
    <property type="entry name" value="Ribonuclease H-like superfamily/Ribonuclease H"/>
    <property type="match status" value="1"/>
</dbReference>
<evidence type="ECO:0000256" key="5">
    <source>
        <dbReference type="ARBA" id="ARBA00022664"/>
    </source>
</evidence>
<feature type="binding site" evidence="10">
    <location>
        <position position="1051"/>
    </location>
    <ligand>
        <name>a divalent metal cation</name>
        <dbReference type="ChEBI" id="CHEBI:60240"/>
        <note>catalytic</note>
    </ligand>
</feature>
<dbReference type="InterPro" id="IPR028881">
    <property type="entry name" value="PAN2_UCH_dom"/>
</dbReference>
<dbReference type="GO" id="GO:0000289">
    <property type="term" value="P:nuclear-transcribed mRNA poly(A) tail shortening"/>
    <property type="evidence" value="ECO:0007669"/>
    <property type="project" value="UniProtKB-UniRule"/>
</dbReference>
<comment type="domain">
    <text evidence="10">Contains a pseudo-UCH domain. This ubiquitin C-terminal hydrolase (UCH)-like or ubiquitin specific protease (USP)-like domain is predicted to be catalytically inactive because it lacks the active site catalytic triad characteristic of thiol proteases, with residues at the equivalent structural positions that are incompatible with catalysis, and it cannot bind ubiquitin. It functions as a structural scaffold for intra- and intermolecular interactions in the complex.</text>
</comment>
<dbReference type="InterPro" id="IPR038765">
    <property type="entry name" value="Papain-like_cys_pep_sf"/>
</dbReference>
<dbReference type="InterPro" id="IPR050785">
    <property type="entry name" value="PAN2-PAN3_catalytic_subunit"/>
</dbReference>
<feature type="domain" description="USP" evidence="11">
    <location>
        <begin position="493"/>
        <end position="836"/>
    </location>
</feature>
<dbReference type="GO" id="GO:0031251">
    <property type="term" value="C:PAN complex"/>
    <property type="evidence" value="ECO:0007669"/>
    <property type="project" value="UniProtKB-UniRule"/>
</dbReference>
<dbReference type="InterPro" id="IPR015943">
    <property type="entry name" value="WD40/YVTN_repeat-like_dom_sf"/>
</dbReference>
<dbReference type="HAMAP" id="MF_03182">
    <property type="entry name" value="PAN2"/>
    <property type="match status" value="1"/>
</dbReference>
<evidence type="ECO:0000256" key="8">
    <source>
        <dbReference type="ARBA" id="ARBA00022801"/>
    </source>
</evidence>
<comment type="activity regulation">
    <text evidence="10">Positively regulated by the regulatory subunit PAN3.</text>
</comment>
<keyword evidence="5 10" id="KW-0507">mRNA processing</keyword>
<sequence>MNNWQHSFNNARPLDEHLHKPYLQYDGIEKHLTKFIFDDHANLVWTGDTYGCVSSYDVNFQPYVRQRAHIGGSPVKDLMSHSSGVLSLSSDSLHLQDRRGTTLLNLTNIDIAAFNDLQTMCYMSADQTSKVYCAGTDIGTGLSLIDLQRGTLETNIPYFSKVNFIKSSKKLAAIGKLSGSIDLFDPGSNQVIKSFISHSSCITSMDIQDYTLVTTGQSNGFYNTFADPFVNVYDLRTMRQLPPISFSKSTSMGTVGADFVQLHPVLPTIVMIASSSGAFDFVDMANPSLRTQFANPGNGIKCIRLSSNGDHLGVLESNDMFSTWKRPNSSVNFTNMPELLTYPSYPNDGPLANISINDYNYPLSTVGMPYYQEKLLSTWSTVIFRSPGTVPRDIDKILTDLKNSKKSKKLVADGVNFYPYSVAKYGHKDALQPYISLRDKRYQRSTGSVPDDVLITKSVDGELPPAFKNLPLVVTKYATDSFDFESVNKTPYCGLDNDVDNPFTNALIQLYRFIPEISNFLISTLKHEHFESPLLTDMAYLFDMMRNTIDGICRTTNYQMSLNDVLEKNNLSLHTISESNMLQKINSLSLNDDGGKKQLSIRELNDFLLSELCEEEVKFIDQNFVLQHCYCCEFAVKTKGCMTYGQTSGSLYKPSITIGPNVCTQKNGKVSYPHSILGYIEHGLKNSIVLNKKCEQCGIKENLEEDISIQELPPILSLSLEFDDNAMKLAKTTKNWLPKEFYASIMKNKPLVRGSVNDIRTNTMIYKYELHGYIARISDPDRGDHYITFSRIYNEESKMFRWYLFNDYLVTEVDESIVYDLGKHWLKPEVVIYGDAEELRKPFNYLKDVEIDDSILYKDYFSAAIRESIQKEYELLTRNEAPRPGSLIAIDAEFVTLKNEKYDIDCRGAKTVVQSKVSALARISVVRGNEEQFGVPFIDDYIIIEKNIDDYLTKFSGILPGDLDPKTSDKHLVPRNVAYRKIWLLMQLGCTFIGHGLQNDFKHINISVPKEQIRDTAVYFLQGKRYLSLRYLAYVLLDINVQEGNHDSIEDAYTALVLYKKYLELKSNGMMDQVLNKLYEEGRTTNYKVPLKL</sequence>
<dbReference type="SMART" id="SM00479">
    <property type="entry name" value="EXOIII"/>
    <property type="match status" value="1"/>
</dbReference>
<dbReference type="VEuPathDB" id="FungiDB:GVI51_H02805"/>
<dbReference type="GO" id="GO:0004535">
    <property type="term" value="F:poly(A)-specific ribonuclease activity"/>
    <property type="evidence" value="ECO:0007669"/>
    <property type="project" value="UniProtKB-UniRule"/>
</dbReference>
<feature type="binding site" evidence="10">
    <location>
        <position position="891"/>
    </location>
    <ligand>
        <name>a divalent metal cation</name>
        <dbReference type="ChEBI" id="CHEBI:60240"/>
        <note>catalytic</note>
    </ligand>
</feature>
<dbReference type="GO" id="GO:0046872">
    <property type="term" value="F:metal ion binding"/>
    <property type="evidence" value="ECO:0007669"/>
    <property type="project" value="UniProtKB-KW"/>
</dbReference>
<dbReference type="InterPro" id="IPR048841">
    <property type="entry name" value="PAN2_N"/>
</dbReference>
<dbReference type="Pfam" id="PF20770">
    <property type="entry name" value="PAN2_N"/>
    <property type="match status" value="1"/>
</dbReference>
<feature type="binding site" evidence="10">
    <location>
        <position position="893"/>
    </location>
    <ligand>
        <name>a divalent metal cation</name>
        <dbReference type="ChEBI" id="CHEBI:60240"/>
        <note>catalytic</note>
    </ligand>
</feature>
<dbReference type="InterPro" id="IPR036397">
    <property type="entry name" value="RNaseH_sf"/>
</dbReference>
<dbReference type="VEuPathDB" id="FungiDB:B1J91_H03025g"/>
<dbReference type="EC" id="3.1.13.4" evidence="10"/>
<dbReference type="SUPFAM" id="SSF50978">
    <property type="entry name" value="WD40 repeat-like"/>
    <property type="match status" value="1"/>
</dbReference>
<evidence type="ECO:0000313" key="13">
    <source>
        <dbReference type="Proteomes" id="UP000054886"/>
    </source>
</evidence>